<comment type="caution">
    <text evidence="1">The sequence shown here is derived from an EMBL/GenBank/DDBJ whole genome shotgun (WGS) entry which is preliminary data.</text>
</comment>
<evidence type="ECO:0000313" key="2">
    <source>
        <dbReference type="Proteomes" id="UP001163321"/>
    </source>
</evidence>
<proteinExistence type="predicted"/>
<dbReference type="Proteomes" id="UP001163321">
    <property type="component" value="Chromosome 3"/>
</dbReference>
<evidence type="ECO:0000313" key="1">
    <source>
        <dbReference type="EMBL" id="KAI9914424.1"/>
    </source>
</evidence>
<keyword evidence="2" id="KW-1185">Reference proteome</keyword>
<protein>
    <submittedName>
        <fullName evidence="1">Uncharacterized protein</fullName>
    </submittedName>
</protein>
<reference evidence="1 2" key="1">
    <citation type="journal article" date="2022" name="bioRxiv">
        <title>The genome of the oomycete Peronosclerospora sorghi, a cosmopolitan pathogen of maize and sorghum, is inflated with dispersed pseudogenes.</title>
        <authorList>
            <person name="Fletcher K."/>
            <person name="Martin F."/>
            <person name="Isakeit T."/>
            <person name="Cavanaugh K."/>
            <person name="Magill C."/>
            <person name="Michelmore R."/>
        </authorList>
    </citation>
    <scope>NUCLEOTIDE SEQUENCE [LARGE SCALE GENOMIC DNA]</scope>
    <source>
        <strain evidence="1">P6</strain>
    </source>
</reference>
<accession>A0ACC0W6N3</accession>
<organism evidence="1 2">
    <name type="scientific">Peronosclerospora sorghi</name>
    <dbReference type="NCBI Taxonomy" id="230839"/>
    <lineage>
        <taxon>Eukaryota</taxon>
        <taxon>Sar</taxon>
        <taxon>Stramenopiles</taxon>
        <taxon>Oomycota</taxon>
        <taxon>Peronosporomycetes</taxon>
        <taxon>Peronosporales</taxon>
        <taxon>Peronosporaceae</taxon>
        <taxon>Peronosclerospora</taxon>
    </lineage>
</organism>
<sequence>MRDTKYVVPTLLDVDKFSRFSSSTCHADKVYKTIGYGLGVMGHLWPQKETETAVGLRAIASQISMARYVIRFTEGLNAYAAWKNGSWCCSDDDECVRRLVNVQALSMIIYHPLEHLAYVGFVTPKLLNVDAMNLSRLSCRAWGVYLLLDLWANTLRIKALIVKEKQILEQEDLSDEERSMKLASIQARYVEYRTPLAYQLQVGKLCLPLL</sequence>
<name>A0ACC0W6N3_9STRA</name>
<gene>
    <name evidence="1" type="ORF">PsorP6_007805</name>
</gene>
<dbReference type="EMBL" id="CM047582">
    <property type="protein sequence ID" value="KAI9914424.1"/>
    <property type="molecule type" value="Genomic_DNA"/>
</dbReference>